<dbReference type="Gene3D" id="3.40.50.1000">
    <property type="entry name" value="HAD superfamily/HAD-like"/>
    <property type="match status" value="1"/>
</dbReference>
<protein>
    <recommendedName>
        <fullName evidence="3">Haloacid dehalogenase-like hydrolase superfamily protein</fullName>
    </recommendedName>
</protein>
<dbReference type="SFLD" id="SFLDS00003">
    <property type="entry name" value="Haloacid_Dehalogenase"/>
    <property type="match status" value="1"/>
</dbReference>
<reference evidence="1" key="1">
    <citation type="journal article" date="2020" name="Fungal Divers.">
        <title>Resolving the Mortierellaceae phylogeny through synthesis of multi-gene phylogenetics and phylogenomics.</title>
        <authorList>
            <person name="Vandepol N."/>
            <person name="Liber J."/>
            <person name="Desiro A."/>
            <person name="Na H."/>
            <person name="Kennedy M."/>
            <person name="Barry K."/>
            <person name="Grigoriev I.V."/>
            <person name="Miller A.N."/>
            <person name="O'Donnell K."/>
            <person name="Stajich J.E."/>
            <person name="Bonito G."/>
        </authorList>
    </citation>
    <scope>NUCLEOTIDE SEQUENCE</scope>
    <source>
        <strain evidence="1">NVP1</strain>
    </source>
</reference>
<comment type="caution">
    <text evidence="1">The sequence shown here is derived from an EMBL/GenBank/DDBJ whole genome shotgun (WGS) entry which is preliminary data.</text>
</comment>
<dbReference type="CDD" id="cd01427">
    <property type="entry name" value="HAD_like"/>
    <property type="match status" value="1"/>
</dbReference>
<organism evidence="1 2">
    <name type="scientific">Podila minutissima</name>
    <dbReference type="NCBI Taxonomy" id="64525"/>
    <lineage>
        <taxon>Eukaryota</taxon>
        <taxon>Fungi</taxon>
        <taxon>Fungi incertae sedis</taxon>
        <taxon>Mucoromycota</taxon>
        <taxon>Mortierellomycotina</taxon>
        <taxon>Mortierellomycetes</taxon>
        <taxon>Mortierellales</taxon>
        <taxon>Mortierellaceae</taxon>
        <taxon>Podila</taxon>
    </lineage>
</organism>
<sequence>MTIQINPSSPQFPTKMPTAIFLDSGGVINDNKRRAPQWLHHLGEFFPTARLGGTAEAWSNANRQVVKTFFNRWHEYMQQATDEASSNSKNDGEGPNVAVIFERIHLTEWMKQMCSCVAESLPEPKERLTGLSDKNLFVLAKQAYQYTLQRVQADFPGAVDTIRKLSEETVATSDGEMRKRYQLFTSSGDSFDDLEIILKGIGAFECFKRIYGSDRVNYLKASPVFYERIFAREGIRVVSRDASTVGEAGADKRVLEQEESTNEVVVIDDSEKALKWARSLGARTVIIADEDRVDLSLPHLAHIDYRLSSLSDLPALLESWKDHFEREKVESKQ</sequence>
<dbReference type="Proteomes" id="UP000696485">
    <property type="component" value="Unassembled WGS sequence"/>
</dbReference>
<keyword evidence="2" id="KW-1185">Reference proteome</keyword>
<dbReference type="AlphaFoldDB" id="A0A9P5SST2"/>
<name>A0A9P5SST2_9FUNG</name>
<dbReference type="EMBL" id="JAAAUY010000157">
    <property type="protein sequence ID" value="KAF9334266.1"/>
    <property type="molecule type" value="Genomic_DNA"/>
</dbReference>
<evidence type="ECO:0000313" key="1">
    <source>
        <dbReference type="EMBL" id="KAF9334266.1"/>
    </source>
</evidence>
<accession>A0A9P5SST2</accession>
<gene>
    <name evidence="1" type="ORF">BG006_002426</name>
</gene>
<dbReference type="SUPFAM" id="SSF56784">
    <property type="entry name" value="HAD-like"/>
    <property type="match status" value="1"/>
</dbReference>
<evidence type="ECO:0000313" key="2">
    <source>
        <dbReference type="Proteomes" id="UP000696485"/>
    </source>
</evidence>
<dbReference type="InterPro" id="IPR036412">
    <property type="entry name" value="HAD-like_sf"/>
</dbReference>
<evidence type="ECO:0008006" key="3">
    <source>
        <dbReference type="Google" id="ProtNLM"/>
    </source>
</evidence>
<dbReference type="InterPro" id="IPR023214">
    <property type="entry name" value="HAD_sf"/>
</dbReference>
<proteinExistence type="predicted"/>
<dbReference type="SFLD" id="SFLDG01129">
    <property type="entry name" value="C1.5:_HAD__Beta-PGM__Phosphata"/>
    <property type="match status" value="1"/>
</dbReference>